<feature type="transmembrane region" description="Helical" evidence="7">
    <location>
        <begin position="12"/>
        <end position="32"/>
    </location>
</feature>
<keyword evidence="9" id="KW-1185">Reference proteome</keyword>
<feature type="transmembrane region" description="Helical" evidence="7">
    <location>
        <begin position="273"/>
        <end position="297"/>
    </location>
</feature>
<feature type="transmembrane region" description="Helical" evidence="7">
    <location>
        <begin position="457"/>
        <end position="474"/>
    </location>
</feature>
<feature type="transmembrane region" description="Helical" evidence="7">
    <location>
        <begin position="235"/>
        <end position="253"/>
    </location>
</feature>
<keyword evidence="3 7" id="KW-0812">Transmembrane</keyword>
<evidence type="ECO:0000256" key="3">
    <source>
        <dbReference type="ARBA" id="ARBA00022692"/>
    </source>
</evidence>
<feature type="transmembrane region" description="Helical" evidence="7">
    <location>
        <begin position="192"/>
        <end position="215"/>
    </location>
</feature>
<dbReference type="Proteomes" id="UP000525652">
    <property type="component" value="Unassembled WGS sequence"/>
</dbReference>
<evidence type="ECO:0000313" key="9">
    <source>
        <dbReference type="Proteomes" id="UP000525652"/>
    </source>
</evidence>
<feature type="transmembrane region" description="Helical" evidence="7">
    <location>
        <begin position="160"/>
        <end position="185"/>
    </location>
</feature>
<dbReference type="PROSITE" id="PS50283">
    <property type="entry name" value="NA_SOLUT_SYMP_3"/>
    <property type="match status" value="1"/>
</dbReference>
<keyword evidence="5 7" id="KW-0472">Membrane</keyword>
<evidence type="ECO:0000256" key="1">
    <source>
        <dbReference type="ARBA" id="ARBA00004141"/>
    </source>
</evidence>
<dbReference type="InterPro" id="IPR001734">
    <property type="entry name" value="Na/solute_symporter"/>
</dbReference>
<dbReference type="AlphaFoldDB" id="A0A7X1E459"/>
<name>A0A7X1E459_9BACT</name>
<comment type="subcellular location">
    <subcellularLocation>
        <location evidence="1">Membrane</location>
        <topology evidence="1">Multi-pass membrane protein</topology>
    </subcellularLocation>
</comment>
<dbReference type="InterPro" id="IPR038377">
    <property type="entry name" value="Na/Glc_symporter_sf"/>
</dbReference>
<dbReference type="GO" id="GO:0005886">
    <property type="term" value="C:plasma membrane"/>
    <property type="evidence" value="ECO:0007669"/>
    <property type="project" value="TreeGrafter"/>
</dbReference>
<feature type="transmembrane region" description="Helical" evidence="7">
    <location>
        <begin position="317"/>
        <end position="335"/>
    </location>
</feature>
<organism evidence="8 9">
    <name type="scientific">Puniceicoccus vermicola</name>
    <dbReference type="NCBI Taxonomy" id="388746"/>
    <lineage>
        <taxon>Bacteria</taxon>
        <taxon>Pseudomonadati</taxon>
        <taxon>Verrucomicrobiota</taxon>
        <taxon>Opitutia</taxon>
        <taxon>Puniceicoccales</taxon>
        <taxon>Puniceicoccaceae</taxon>
        <taxon>Puniceicoccus</taxon>
    </lineage>
</organism>
<evidence type="ECO:0000256" key="6">
    <source>
        <dbReference type="RuleBase" id="RU362091"/>
    </source>
</evidence>
<evidence type="ECO:0000256" key="7">
    <source>
        <dbReference type="SAM" id="Phobius"/>
    </source>
</evidence>
<feature type="transmembrane region" description="Helical" evidence="7">
    <location>
        <begin position="365"/>
        <end position="385"/>
    </location>
</feature>
<feature type="transmembrane region" description="Helical" evidence="7">
    <location>
        <begin position="84"/>
        <end position="104"/>
    </location>
</feature>
<reference evidence="8 9" key="1">
    <citation type="submission" date="2020-07" db="EMBL/GenBank/DDBJ databases">
        <authorList>
            <person name="Feng X."/>
        </authorList>
    </citation>
    <scope>NUCLEOTIDE SEQUENCE [LARGE SCALE GENOMIC DNA]</scope>
    <source>
        <strain evidence="8 9">JCM14086</strain>
    </source>
</reference>
<dbReference type="RefSeq" id="WP_185691032.1">
    <property type="nucleotide sequence ID" value="NZ_JACHVA010000009.1"/>
</dbReference>
<dbReference type="NCBIfam" id="TIGR00813">
    <property type="entry name" value="sss"/>
    <property type="match status" value="1"/>
</dbReference>
<evidence type="ECO:0000256" key="4">
    <source>
        <dbReference type="ARBA" id="ARBA00022989"/>
    </source>
</evidence>
<dbReference type="EMBL" id="JACHVA010000009">
    <property type="protein sequence ID" value="MBC2600277.1"/>
    <property type="molecule type" value="Genomic_DNA"/>
</dbReference>
<comment type="similarity">
    <text evidence="2 6">Belongs to the sodium:solute symporter (SSF) (TC 2.A.21) family.</text>
</comment>
<dbReference type="Gene3D" id="1.20.1730.10">
    <property type="entry name" value="Sodium/glucose cotransporter"/>
    <property type="match status" value="1"/>
</dbReference>
<evidence type="ECO:0000256" key="5">
    <source>
        <dbReference type="ARBA" id="ARBA00023136"/>
    </source>
</evidence>
<protein>
    <submittedName>
        <fullName evidence="8">Sodium/solute symporter</fullName>
    </submittedName>
</protein>
<sequence length="529" mass="57794">MSEPPHYELATIDLVLIGVYFLVVLGIGIRLAGKNHSAEDYFLAGRGMIWPLIGVSLFASNISSTTLIGLAGDAYDKGISVFNYEWMASVVLVIFAFFILPFILRSQVFTLPEFLEKRFDGRLRLYFSGLTLFLNIIVDTAGSLFAGALLMKLVFPELDIAVTIAVLAVVAGLYTIAGGLAAVIYTDALQTILLLIGAVVISVTAFQEVGGWSGMTEGIDSAQLSLIRPLGDPGVPWLGLLTGVPLLGFYFWCTNQFMAQRVLSAKNVNHGRWGVIFAAFLKLPVLFLMVLPGTMAIHLFPGLPDPNLVYPTLMFELLPAGLLGLVMAGFVAALMSQIDSTLNAASTLVTMDFVRRWKPDLDGATLMKVGRWVTGGFMVLAALWAPMIENFASLFQYLQMVLSYTVPPIVAAYVAGAFWKGANARGAWMGVLWGTGAGLVLFLFVGVTGWIDLHFLYVGPILFVISMAVLVIVSRSGPPPTEEKQALVWTKEFYRAESRELAEMPWWQSYRLWSVLLLISTGALVWVFA</sequence>
<gene>
    <name evidence="8" type="ORF">H5P30_00615</name>
</gene>
<dbReference type="GO" id="GO:0005412">
    <property type="term" value="F:D-glucose:sodium symporter activity"/>
    <property type="evidence" value="ECO:0007669"/>
    <property type="project" value="TreeGrafter"/>
</dbReference>
<feature type="transmembrane region" description="Helical" evidence="7">
    <location>
        <begin position="397"/>
        <end position="419"/>
    </location>
</feature>
<comment type="caution">
    <text evidence="8">The sequence shown here is derived from an EMBL/GenBank/DDBJ whole genome shotgun (WGS) entry which is preliminary data.</text>
</comment>
<feature type="transmembrane region" description="Helical" evidence="7">
    <location>
        <begin position="125"/>
        <end position="148"/>
    </location>
</feature>
<feature type="transmembrane region" description="Helical" evidence="7">
    <location>
        <begin position="52"/>
        <end position="72"/>
    </location>
</feature>
<proteinExistence type="inferred from homology"/>
<feature type="transmembrane region" description="Helical" evidence="7">
    <location>
        <begin position="431"/>
        <end position="451"/>
    </location>
</feature>
<dbReference type="Pfam" id="PF00474">
    <property type="entry name" value="SSF"/>
    <property type="match status" value="1"/>
</dbReference>
<dbReference type="PANTHER" id="PTHR11819:SF195">
    <property type="entry name" value="SODIUM_GLUCOSE COTRANSPORTER 4"/>
    <property type="match status" value="1"/>
</dbReference>
<dbReference type="CDD" id="cd10329">
    <property type="entry name" value="SLC5sbd_SGLT1-like"/>
    <property type="match status" value="1"/>
</dbReference>
<feature type="transmembrane region" description="Helical" evidence="7">
    <location>
        <begin position="510"/>
        <end position="528"/>
    </location>
</feature>
<accession>A0A7X1E459</accession>
<evidence type="ECO:0000313" key="8">
    <source>
        <dbReference type="EMBL" id="MBC2600277.1"/>
    </source>
</evidence>
<evidence type="ECO:0000256" key="2">
    <source>
        <dbReference type="ARBA" id="ARBA00006434"/>
    </source>
</evidence>
<dbReference type="PANTHER" id="PTHR11819">
    <property type="entry name" value="SOLUTE CARRIER FAMILY 5"/>
    <property type="match status" value="1"/>
</dbReference>
<keyword evidence="4 7" id="KW-1133">Transmembrane helix</keyword>